<feature type="domain" description="NADP-dependent oxidoreductase" evidence="1">
    <location>
        <begin position="16"/>
        <end position="310"/>
    </location>
</feature>
<dbReference type="Proteomes" id="UP000230842">
    <property type="component" value="Unassembled WGS sequence"/>
</dbReference>
<organism evidence="2 3">
    <name type="scientific">Mumia flava</name>
    <dbReference type="NCBI Taxonomy" id="1348852"/>
    <lineage>
        <taxon>Bacteria</taxon>
        <taxon>Bacillati</taxon>
        <taxon>Actinomycetota</taxon>
        <taxon>Actinomycetes</taxon>
        <taxon>Propionibacteriales</taxon>
        <taxon>Nocardioidaceae</taxon>
        <taxon>Mumia</taxon>
    </lineage>
</organism>
<evidence type="ECO:0000313" key="2">
    <source>
        <dbReference type="EMBL" id="PJJ53517.1"/>
    </source>
</evidence>
<dbReference type="AlphaFoldDB" id="A0A0B2B3T8"/>
<dbReference type="PANTHER" id="PTHR43364:SF18">
    <property type="entry name" value="OXIDOREDUCTASE"/>
    <property type="match status" value="1"/>
</dbReference>
<protein>
    <submittedName>
        <fullName evidence="2">Aryl-alcohol dehydrogenase-like predicted oxidoreductase</fullName>
    </submittedName>
</protein>
<proteinExistence type="predicted"/>
<dbReference type="RefSeq" id="WP_039362027.1">
    <property type="nucleotide sequence ID" value="NZ_PGEZ01000002.1"/>
</dbReference>
<name>A0A0B2B3T8_9ACTN</name>
<comment type="caution">
    <text evidence="2">The sequence shown here is derived from an EMBL/GenBank/DDBJ whole genome shotgun (WGS) entry which is preliminary data.</text>
</comment>
<dbReference type="EMBL" id="PGEZ01000002">
    <property type="protein sequence ID" value="PJJ53517.1"/>
    <property type="molecule type" value="Genomic_DNA"/>
</dbReference>
<evidence type="ECO:0000313" key="3">
    <source>
        <dbReference type="Proteomes" id="UP000230842"/>
    </source>
</evidence>
<reference evidence="2 3" key="1">
    <citation type="submission" date="2017-11" db="EMBL/GenBank/DDBJ databases">
        <title>Genomic Encyclopedia of Archaeal and Bacterial Type Strains, Phase II (KMG-II): From Individual Species to Whole Genera.</title>
        <authorList>
            <person name="Goeker M."/>
        </authorList>
    </citation>
    <scope>NUCLEOTIDE SEQUENCE [LARGE SCALE GENOMIC DNA]</scope>
    <source>
        <strain evidence="2 3">DSM 27763</strain>
    </source>
</reference>
<dbReference type="InterPro" id="IPR050523">
    <property type="entry name" value="AKR_Detox_Biosynth"/>
</dbReference>
<dbReference type="Gene3D" id="3.20.20.100">
    <property type="entry name" value="NADP-dependent oxidoreductase domain"/>
    <property type="match status" value="1"/>
</dbReference>
<dbReference type="PANTHER" id="PTHR43364">
    <property type="entry name" value="NADH-SPECIFIC METHYLGLYOXAL REDUCTASE-RELATED"/>
    <property type="match status" value="1"/>
</dbReference>
<dbReference type="SUPFAM" id="SSF51430">
    <property type="entry name" value="NAD(P)-linked oxidoreductase"/>
    <property type="match status" value="1"/>
</dbReference>
<gene>
    <name evidence="2" type="ORF">CLV56_3006</name>
</gene>
<evidence type="ECO:0000259" key="1">
    <source>
        <dbReference type="Pfam" id="PF00248"/>
    </source>
</evidence>
<dbReference type="OrthoDB" id="3664926at2"/>
<accession>A0A0B2B3T8</accession>
<keyword evidence="3" id="KW-1185">Reference proteome</keyword>
<sequence>MRERFVGRSGLAVSALGLGTASWGRDVDEHEARDLLTTFLDAGGTLLDTGASYGAGTAESVLGAVLADIPRDDVILVTKAGAPTRTGRPGTSRGALLGTLDASLGRLGVDTVDLWLVQRWDPQVPSEETLAAMEHAVTTGRTRYVGVANHNGWQTAYVHTRQAMRETGAPIVADQVEYSLVNRTAEAEVLPAADALGFGVIAWSALGRGVLTGKYRHGVVPSDSRAASDHLAGFVEPYLQGSAPSVVEGVCRAADGLGLSPAEVALAWIRDRPAVASALVGPRTAAQLKGLLTVEDVVLPDEIVSALDDVSAEAG</sequence>
<dbReference type="GO" id="GO:0005829">
    <property type="term" value="C:cytosol"/>
    <property type="evidence" value="ECO:0007669"/>
    <property type="project" value="TreeGrafter"/>
</dbReference>
<dbReference type="InterPro" id="IPR036812">
    <property type="entry name" value="NAD(P)_OxRdtase_dom_sf"/>
</dbReference>
<dbReference type="Pfam" id="PF00248">
    <property type="entry name" value="Aldo_ket_red"/>
    <property type="match status" value="1"/>
</dbReference>
<dbReference type="InterPro" id="IPR023210">
    <property type="entry name" value="NADP_OxRdtase_dom"/>
</dbReference>